<sequence>MVLAPACLAALEAAEHGRLRELERILLESPETASCADTDGYTPIHRASYNGHIKTIELLLAHKADPTALTNDGWLPLHCAAKWGFAGVVQMLLNLGAGSVNATTHGGQTPLHLAAASGERGYNVIMLLISWPHVQLNARNSQGDTASDIARRHLPYGMTNMLDRLSDS</sequence>
<keyword evidence="2 3" id="KW-0040">ANK repeat</keyword>
<evidence type="ECO:0000256" key="2">
    <source>
        <dbReference type="ARBA" id="ARBA00023043"/>
    </source>
</evidence>
<dbReference type="PANTHER" id="PTHR24198:SF165">
    <property type="entry name" value="ANKYRIN REPEAT-CONTAINING PROTEIN-RELATED"/>
    <property type="match status" value="1"/>
</dbReference>
<feature type="repeat" description="ANK" evidence="3">
    <location>
        <begin position="106"/>
        <end position="130"/>
    </location>
</feature>
<keyword evidence="5" id="KW-1185">Reference proteome</keyword>
<protein>
    <submittedName>
        <fullName evidence="4">Fetal globin inducing factor</fullName>
    </submittedName>
</protein>
<dbReference type="Pfam" id="PF12796">
    <property type="entry name" value="Ank_2"/>
    <property type="match status" value="1"/>
</dbReference>
<feature type="repeat" description="ANK" evidence="3">
    <location>
        <begin position="72"/>
        <end position="97"/>
    </location>
</feature>
<evidence type="ECO:0000256" key="1">
    <source>
        <dbReference type="ARBA" id="ARBA00022737"/>
    </source>
</evidence>
<dbReference type="RefSeq" id="XP_004365550.1">
    <property type="nucleotide sequence ID" value="XM_004365493.2"/>
</dbReference>
<dbReference type="Gene3D" id="1.25.40.20">
    <property type="entry name" value="Ankyrin repeat-containing domain"/>
    <property type="match status" value="2"/>
</dbReference>
<dbReference type="SUPFAM" id="SSF48403">
    <property type="entry name" value="Ankyrin repeat"/>
    <property type="match status" value="1"/>
</dbReference>
<dbReference type="AlphaFoldDB" id="A0A0D2X0J1"/>
<dbReference type="InterPro" id="IPR036770">
    <property type="entry name" value="Ankyrin_rpt-contain_sf"/>
</dbReference>
<reference evidence="5" key="1">
    <citation type="submission" date="2011-02" db="EMBL/GenBank/DDBJ databases">
        <title>The Genome Sequence of Capsaspora owczarzaki ATCC 30864.</title>
        <authorList>
            <person name="Russ C."/>
            <person name="Cuomo C."/>
            <person name="Burger G."/>
            <person name="Gray M.W."/>
            <person name="Holland P.W.H."/>
            <person name="King N."/>
            <person name="Lang F.B.F."/>
            <person name="Roger A.J."/>
            <person name="Ruiz-Trillo I."/>
            <person name="Young S.K."/>
            <person name="Zeng Q."/>
            <person name="Gargeya S."/>
            <person name="Alvarado L."/>
            <person name="Berlin A."/>
            <person name="Chapman S.B."/>
            <person name="Chen Z."/>
            <person name="Freedman E."/>
            <person name="Gellesch M."/>
            <person name="Goldberg J."/>
            <person name="Griggs A."/>
            <person name="Gujja S."/>
            <person name="Heilman E."/>
            <person name="Heiman D."/>
            <person name="Howarth C."/>
            <person name="Mehta T."/>
            <person name="Neiman D."/>
            <person name="Pearson M."/>
            <person name="Roberts A."/>
            <person name="Saif S."/>
            <person name="Shea T."/>
            <person name="Shenoy N."/>
            <person name="Sisk P."/>
            <person name="Stolte C."/>
            <person name="Sykes S."/>
            <person name="White J."/>
            <person name="Yandava C."/>
            <person name="Haas B."/>
            <person name="Nusbaum C."/>
            <person name="Birren B."/>
        </authorList>
    </citation>
    <scope>NUCLEOTIDE SEQUENCE</scope>
    <source>
        <strain evidence="5">ATCC 30864</strain>
    </source>
</reference>
<organism evidence="4 5">
    <name type="scientific">Capsaspora owczarzaki (strain ATCC 30864)</name>
    <dbReference type="NCBI Taxonomy" id="595528"/>
    <lineage>
        <taxon>Eukaryota</taxon>
        <taxon>Filasterea</taxon>
        <taxon>Capsaspora</taxon>
    </lineage>
</organism>
<dbReference type="Proteomes" id="UP000008743">
    <property type="component" value="Unassembled WGS sequence"/>
</dbReference>
<dbReference type="eggNOG" id="KOG0512">
    <property type="taxonomic scope" value="Eukaryota"/>
</dbReference>
<feature type="repeat" description="ANK" evidence="3">
    <location>
        <begin position="39"/>
        <end position="71"/>
    </location>
</feature>
<proteinExistence type="predicted"/>
<dbReference type="FunCoup" id="A0A0D2X0J1">
    <property type="interactions" value="20"/>
</dbReference>
<evidence type="ECO:0000256" key="3">
    <source>
        <dbReference type="PROSITE-ProRule" id="PRU00023"/>
    </source>
</evidence>
<dbReference type="PhylomeDB" id="A0A0D2X0J1"/>
<dbReference type="InParanoid" id="A0A0D2X0J1"/>
<dbReference type="Pfam" id="PF00023">
    <property type="entry name" value="Ank"/>
    <property type="match status" value="1"/>
</dbReference>
<name>A0A0D2X0J1_CAPO3</name>
<evidence type="ECO:0000313" key="5">
    <source>
        <dbReference type="Proteomes" id="UP000008743"/>
    </source>
</evidence>
<dbReference type="PROSITE" id="PS50088">
    <property type="entry name" value="ANK_REPEAT"/>
    <property type="match status" value="3"/>
</dbReference>
<dbReference type="GO" id="GO:0005737">
    <property type="term" value="C:cytoplasm"/>
    <property type="evidence" value="ECO:0007669"/>
    <property type="project" value="TreeGrafter"/>
</dbReference>
<dbReference type="InterPro" id="IPR002110">
    <property type="entry name" value="Ankyrin_rpt"/>
</dbReference>
<dbReference type="OrthoDB" id="19174at2759"/>
<dbReference type="EMBL" id="KE346360">
    <property type="protein sequence ID" value="KJE89149.1"/>
    <property type="molecule type" value="Genomic_DNA"/>
</dbReference>
<dbReference type="STRING" id="595528.A0A0D2X0J1"/>
<dbReference type="PROSITE" id="PS50297">
    <property type="entry name" value="ANK_REP_REGION"/>
    <property type="match status" value="3"/>
</dbReference>
<accession>A0A0D2X0J1</accession>
<evidence type="ECO:0000313" key="4">
    <source>
        <dbReference type="EMBL" id="KJE89149.1"/>
    </source>
</evidence>
<dbReference type="SMART" id="SM00248">
    <property type="entry name" value="ANK"/>
    <property type="match status" value="3"/>
</dbReference>
<gene>
    <name evidence="4" type="ORF">CAOG_000679</name>
</gene>
<dbReference type="PANTHER" id="PTHR24198">
    <property type="entry name" value="ANKYRIN REPEAT AND PROTEIN KINASE DOMAIN-CONTAINING PROTEIN"/>
    <property type="match status" value="1"/>
</dbReference>
<keyword evidence="1" id="KW-0677">Repeat</keyword>